<evidence type="ECO:0000256" key="1">
    <source>
        <dbReference type="SAM" id="SignalP"/>
    </source>
</evidence>
<sequence length="143" mass="16745">MRLEIEILLLLFLINLSTESRFNEARLTAKLLFHKIWEATGQNNKNKAEKYFANSFYFTTCDMNFTRSFFVKSWIDGGTRPDGIHLYNADFSPRDNYTILEFSLNSPKYNSEYLANNKTGKWRISEGRTVPPDLCRSEFFIAT</sequence>
<organism evidence="2 3">
    <name type="scientific">Caenorhabditis angaria</name>
    <dbReference type="NCBI Taxonomy" id="860376"/>
    <lineage>
        <taxon>Eukaryota</taxon>
        <taxon>Metazoa</taxon>
        <taxon>Ecdysozoa</taxon>
        <taxon>Nematoda</taxon>
        <taxon>Chromadorea</taxon>
        <taxon>Rhabditida</taxon>
        <taxon>Rhabditina</taxon>
        <taxon>Rhabditomorpha</taxon>
        <taxon>Rhabditoidea</taxon>
        <taxon>Rhabditidae</taxon>
        <taxon>Peloderinae</taxon>
        <taxon>Caenorhabditis</taxon>
    </lineage>
</organism>
<keyword evidence="3" id="KW-1185">Reference proteome</keyword>
<proteinExistence type="predicted"/>
<dbReference type="EMBL" id="CANHGI010000001">
    <property type="protein sequence ID" value="CAI5437406.1"/>
    <property type="molecule type" value="Genomic_DNA"/>
</dbReference>
<feature type="signal peptide" evidence="1">
    <location>
        <begin position="1"/>
        <end position="19"/>
    </location>
</feature>
<dbReference type="Proteomes" id="UP001152747">
    <property type="component" value="Unassembled WGS sequence"/>
</dbReference>
<evidence type="ECO:0000313" key="2">
    <source>
        <dbReference type="EMBL" id="CAI5437406.1"/>
    </source>
</evidence>
<gene>
    <name evidence="2" type="ORF">CAMP_LOCUS43</name>
</gene>
<dbReference type="AlphaFoldDB" id="A0A9P1MRT7"/>
<protein>
    <submittedName>
        <fullName evidence="2">Uncharacterized protein</fullName>
    </submittedName>
</protein>
<evidence type="ECO:0000313" key="3">
    <source>
        <dbReference type="Proteomes" id="UP001152747"/>
    </source>
</evidence>
<keyword evidence="1" id="KW-0732">Signal</keyword>
<name>A0A9P1MRT7_9PELO</name>
<accession>A0A9P1MRT7</accession>
<feature type="chain" id="PRO_5040479797" evidence="1">
    <location>
        <begin position="20"/>
        <end position="143"/>
    </location>
</feature>
<comment type="caution">
    <text evidence="2">The sequence shown here is derived from an EMBL/GenBank/DDBJ whole genome shotgun (WGS) entry which is preliminary data.</text>
</comment>
<reference evidence="2" key="1">
    <citation type="submission" date="2022-11" db="EMBL/GenBank/DDBJ databases">
        <authorList>
            <person name="Kikuchi T."/>
        </authorList>
    </citation>
    <scope>NUCLEOTIDE SEQUENCE</scope>
    <source>
        <strain evidence="2">PS1010</strain>
    </source>
</reference>